<evidence type="ECO:0000313" key="6">
    <source>
        <dbReference type="Proteomes" id="UP000823388"/>
    </source>
</evidence>
<organism evidence="5 6">
    <name type="scientific">Panicum virgatum</name>
    <name type="common">Blackwell switchgrass</name>
    <dbReference type="NCBI Taxonomy" id="38727"/>
    <lineage>
        <taxon>Eukaryota</taxon>
        <taxon>Viridiplantae</taxon>
        <taxon>Streptophyta</taxon>
        <taxon>Embryophyta</taxon>
        <taxon>Tracheophyta</taxon>
        <taxon>Spermatophyta</taxon>
        <taxon>Magnoliopsida</taxon>
        <taxon>Liliopsida</taxon>
        <taxon>Poales</taxon>
        <taxon>Poaceae</taxon>
        <taxon>PACMAD clade</taxon>
        <taxon>Panicoideae</taxon>
        <taxon>Panicodae</taxon>
        <taxon>Paniceae</taxon>
        <taxon>Panicinae</taxon>
        <taxon>Panicum</taxon>
        <taxon>Panicum sect. Hiantes</taxon>
    </lineage>
</organism>
<name>A0A8T0VJ43_PANVG</name>
<keyword evidence="2 4" id="KW-0689">Ribosomal protein</keyword>
<sequence>MVMATVKKGKPDLRKKVMPAVIVRQRKPWRRKDGVYMYFEESAVYGPSPLRPPAVPLLARALRLHAPQPSIVARTPPPAALGSTTWLRRATVYPPVVPTAAWVLTAQQRAALWSSPLQQRVGAHHRLLRLECLCSPLHPLARARLRRPHCSSAARRPSSS</sequence>
<dbReference type="CDD" id="cd00337">
    <property type="entry name" value="Ribosomal_uL14"/>
    <property type="match status" value="1"/>
</dbReference>
<dbReference type="Pfam" id="PF00238">
    <property type="entry name" value="Ribosomal_L14"/>
    <property type="match status" value="1"/>
</dbReference>
<dbReference type="SUPFAM" id="SSF50193">
    <property type="entry name" value="Ribosomal protein L14"/>
    <property type="match status" value="1"/>
</dbReference>
<dbReference type="GO" id="GO:0070180">
    <property type="term" value="F:large ribosomal subunit rRNA binding"/>
    <property type="evidence" value="ECO:0007669"/>
    <property type="project" value="TreeGrafter"/>
</dbReference>
<keyword evidence="6" id="KW-1185">Reference proteome</keyword>
<evidence type="ECO:0000256" key="4">
    <source>
        <dbReference type="RuleBase" id="RU003949"/>
    </source>
</evidence>
<dbReference type="InterPro" id="IPR036853">
    <property type="entry name" value="Ribosomal_uL14_sf"/>
</dbReference>
<accession>A0A8T0VJ43</accession>
<dbReference type="AlphaFoldDB" id="A0A8T0VJ43"/>
<evidence type="ECO:0000256" key="1">
    <source>
        <dbReference type="ARBA" id="ARBA00010745"/>
    </source>
</evidence>
<keyword evidence="3 4" id="KW-0687">Ribonucleoprotein</keyword>
<dbReference type="InterPro" id="IPR000218">
    <property type="entry name" value="Ribosomal_uL14"/>
</dbReference>
<comment type="similarity">
    <text evidence="1 4">Belongs to the universal ribosomal protein uL14 family.</text>
</comment>
<evidence type="ECO:0000256" key="3">
    <source>
        <dbReference type="ARBA" id="ARBA00023274"/>
    </source>
</evidence>
<evidence type="ECO:0000256" key="2">
    <source>
        <dbReference type="ARBA" id="ARBA00022980"/>
    </source>
</evidence>
<dbReference type="EMBL" id="CM029040">
    <property type="protein sequence ID" value="KAG2634477.1"/>
    <property type="molecule type" value="Genomic_DNA"/>
</dbReference>
<proteinExistence type="inferred from homology"/>
<dbReference type="SMART" id="SM01374">
    <property type="entry name" value="Ribosomal_L14"/>
    <property type="match status" value="1"/>
</dbReference>
<dbReference type="GO" id="GO:0022625">
    <property type="term" value="C:cytosolic large ribosomal subunit"/>
    <property type="evidence" value="ECO:0007669"/>
    <property type="project" value="TreeGrafter"/>
</dbReference>
<dbReference type="GO" id="GO:0003735">
    <property type="term" value="F:structural constituent of ribosome"/>
    <property type="evidence" value="ECO:0007669"/>
    <property type="project" value="InterPro"/>
</dbReference>
<dbReference type="Gene3D" id="2.40.150.20">
    <property type="entry name" value="Ribosomal protein L14"/>
    <property type="match status" value="1"/>
</dbReference>
<gene>
    <name evidence="5" type="ORF">PVAP13_2NG117200</name>
</gene>
<reference evidence="5" key="1">
    <citation type="submission" date="2020-05" db="EMBL/GenBank/DDBJ databases">
        <title>WGS assembly of Panicum virgatum.</title>
        <authorList>
            <person name="Lovell J.T."/>
            <person name="Jenkins J."/>
            <person name="Shu S."/>
            <person name="Juenger T.E."/>
            <person name="Schmutz J."/>
        </authorList>
    </citation>
    <scope>NUCLEOTIDE SEQUENCE</scope>
    <source>
        <strain evidence="5">AP13</strain>
    </source>
</reference>
<protein>
    <submittedName>
        <fullName evidence="5">Uncharacterized protein</fullName>
    </submittedName>
</protein>
<dbReference type="PANTHER" id="PTHR11761">
    <property type="entry name" value="50S/60S RIBOSOMAL PROTEIN L14/L23"/>
    <property type="match status" value="1"/>
</dbReference>
<evidence type="ECO:0000313" key="5">
    <source>
        <dbReference type="EMBL" id="KAG2634477.1"/>
    </source>
</evidence>
<dbReference type="Proteomes" id="UP000823388">
    <property type="component" value="Chromosome 2N"/>
</dbReference>
<dbReference type="GO" id="GO:0006412">
    <property type="term" value="P:translation"/>
    <property type="evidence" value="ECO:0007669"/>
    <property type="project" value="InterPro"/>
</dbReference>
<comment type="caution">
    <text evidence="5">The sequence shown here is derived from an EMBL/GenBank/DDBJ whole genome shotgun (WGS) entry which is preliminary data.</text>
</comment>
<dbReference type="PANTHER" id="PTHR11761:SF8">
    <property type="entry name" value="LARGE RIBOSOMAL SUBUNIT PROTEIN UL14"/>
    <property type="match status" value="1"/>
</dbReference>